<dbReference type="EMBL" id="CM007901">
    <property type="protein sequence ID" value="OTG03756.1"/>
    <property type="molecule type" value="Genomic_DNA"/>
</dbReference>
<dbReference type="PANTHER" id="PTHR48463">
    <property type="entry name" value="DUF223 DOMAIN-CONTAINING PROTEIN"/>
    <property type="match status" value="1"/>
</dbReference>
<dbReference type="InterPro" id="IPR003871">
    <property type="entry name" value="RFA1B/D_OB_1st"/>
</dbReference>
<dbReference type="AlphaFoldDB" id="A0A251SZP2"/>
<sequence length="200" mass="23541">MLKNRSYSQFLQSHIPHLLLHSLTRYSFKNTYSPTINMPFVEISTIRPNDNAEPLQIRVIRKWIPYGNRQELCYLFVDNHGDAIEAIADLHHQSHFESHITLHSCYTIPEYLLDTARSSMNVVPHTTCIRLGLRTSFSQFDDDAIPYHYFNFVNYDRLRPRIDNHLLLTDYIGRMERVSPILNRAGNNLLIINLQDQRTK</sequence>
<dbReference type="InterPro" id="IPR012340">
    <property type="entry name" value="NA-bd_OB-fold"/>
</dbReference>
<keyword evidence="3" id="KW-1185">Reference proteome</keyword>
<reference evidence="3" key="1">
    <citation type="journal article" date="2017" name="Nature">
        <title>The sunflower genome provides insights into oil metabolism, flowering and Asterid evolution.</title>
        <authorList>
            <person name="Badouin H."/>
            <person name="Gouzy J."/>
            <person name="Grassa C.J."/>
            <person name="Murat F."/>
            <person name="Staton S.E."/>
            <person name="Cottret L."/>
            <person name="Lelandais-Briere C."/>
            <person name="Owens G.L."/>
            <person name="Carrere S."/>
            <person name="Mayjonade B."/>
            <person name="Legrand L."/>
            <person name="Gill N."/>
            <person name="Kane N.C."/>
            <person name="Bowers J.E."/>
            <person name="Hubner S."/>
            <person name="Bellec A."/>
            <person name="Berard A."/>
            <person name="Berges H."/>
            <person name="Blanchet N."/>
            <person name="Boniface M.C."/>
            <person name="Brunel D."/>
            <person name="Catrice O."/>
            <person name="Chaidir N."/>
            <person name="Claudel C."/>
            <person name="Donnadieu C."/>
            <person name="Faraut T."/>
            <person name="Fievet G."/>
            <person name="Helmstetter N."/>
            <person name="King M."/>
            <person name="Knapp S.J."/>
            <person name="Lai Z."/>
            <person name="Le Paslier M.C."/>
            <person name="Lippi Y."/>
            <person name="Lorenzon L."/>
            <person name="Mandel J.R."/>
            <person name="Marage G."/>
            <person name="Marchand G."/>
            <person name="Marquand E."/>
            <person name="Bret-Mestries E."/>
            <person name="Morien E."/>
            <person name="Nambeesan S."/>
            <person name="Nguyen T."/>
            <person name="Pegot-Espagnet P."/>
            <person name="Pouilly N."/>
            <person name="Raftis F."/>
            <person name="Sallet E."/>
            <person name="Schiex T."/>
            <person name="Thomas J."/>
            <person name="Vandecasteele C."/>
            <person name="Vares D."/>
            <person name="Vear F."/>
            <person name="Vautrin S."/>
            <person name="Crespi M."/>
            <person name="Mangin B."/>
            <person name="Burke J.M."/>
            <person name="Salse J."/>
            <person name="Munos S."/>
            <person name="Vincourt P."/>
            <person name="Rieseberg L.H."/>
            <person name="Langlade N.B."/>
        </authorList>
    </citation>
    <scope>NUCLEOTIDE SEQUENCE [LARGE SCALE GENOMIC DNA]</scope>
    <source>
        <strain evidence="3">cv. SF193</strain>
    </source>
</reference>
<protein>
    <recommendedName>
        <fullName evidence="1">Replication protein A 70 kDa DNA-binding subunit B/D first OB fold domain-containing protein</fullName>
    </recommendedName>
</protein>
<organism evidence="2 3">
    <name type="scientific">Helianthus annuus</name>
    <name type="common">Common sunflower</name>
    <dbReference type="NCBI Taxonomy" id="4232"/>
    <lineage>
        <taxon>Eukaryota</taxon>
        <taxon>Viridiplantae</taxon>
        <taxon>Streptophyta</taxon>
        <taxon>Embryophyta</taxon>
        <taxon>Tracheophyta</taxon>
        <taxon>Spermatophyta</taxon>
        <taxon>Magnoliopsida</taxon>
        <taxon>eudicotyledons</taxon>
        <taxon>Gunneridae</taxon>
        <taxon>Pentapetalae</taxon>
        <taxon>asterids</taxon>
        <taxon>campanulids</taxon>
        <taxon>Asterales</taxon>
        <taxon>Asteraceae</taxon>
        <taxon>Asteroideae</taxon>
        <taxon>Heliantheae alliance</taxon>
        <taxon>Heliantheae</taxon>
        <taxon>Helianthus</taxon>
    </lineage>
</organism>
<dbReference type="Gene3D" id="2.40.50.140">
    <property type="entry name" value="Nucleic acid-binding proteins"/>
    <property type="match status" value="1"/>
</dbReference>
<evidence type="ECO:0000259" key="1">
    <source>
        <dbReference type="Pfam" id="PF02721"/>
    </source>
</evidence>
<proteinExistence type="predicted"/>
<dbReference type="PANTHER" id="PTHR48463:SF1">
    <property type="entry name" value="DUF223 DOMAIN-CONTAINING PROTEIN"/>
    <property type="match status" value="1"/>
</dbReference>
<accession>A0A251SZP2</accession>
<dbReference type="Pfam" id="PF02721">
    <property type="entry name" value="DUF223"/>
    <property type="match status" value="1"/>
</dbReference>
<evidence type="ECO:0000313" key="3">
    <source>
        <dbReference type="Proteomes" id="UP000215914"/>
    </source>
</evidence>
<evidence type="ECO:0000313" key="2">
    <source>
        <dbReference type="EMBL" id="OTG03756.1"/>
    </source>
</evidence>
<dbReference type="InParanoid" id="A0A251SZP2"/>
<dbReference type="Proteomes" id="UP000215914">
    <property type="component" value="Chromosome 12"/>
</dbReference>
<feature type="domain" description="Replication protein A 70 kDa DNA-binding subunit B/D first OB fold" evidence="1">
    <location>
        <begin position="40"/>
        <end position="126"/>
    </location>
</feature>
<name>A0A251SZP2_HELAN</name>
<gene>
    <name evidence="2" type="ORF">HannXRQ_Chr12g0354851</name>
</gene>